<dbReference type="RefSeq" id="WP_003960952.1">
    <property type="nucleotide sequence ID" value="NZ_CM000913.1"/>
</dbReference>
<dbReference type="OrthoDB" id="3854431at2"/>
<dbReference type="eggNOG" id="ENOG50342XC">
    <property type="taxonomic scope" value="Bacteria"/>
</dbReference>
<dbReference type="STRING" id="1901.BB341_15355"/>
<name>E2Q9X4_STRCL</name>
<dbReference type="KEGG" id="sclf:BB341_15355"/>
<reference evidence="2 3" key="1">
    <citation type="journal article" date="2010" name="Genome Biol. Evol.">
        <title>The sequence of a 1.8-mb bacterial linear plasmid reveals a rich evolutionary reservoir of secondary metabolic pathways.</title>
        <authorList>
            <person name="Medema M.H."/>
            <person name="Trefzer A."/>
            <person name="Kovalchuk A."/>
            <person name="van den Berg M."/>
            <person name="Mueller U."/>
            <person name="Heijne W."/>
            <person name="Wu L."/>
            <person name="Alam M.T."/>
            <person name="Ronning C.M."/>
            <person name="Nierman W.C."/>
            <person name="Bovenberg R.A.L."/>
            <person name="Breitling R."/>
            <person name="Takano E."/>
        </authorList>
    </citation>
    <scope>NUCLEOTIDE SEQUENCE [LARGE SCALE GENOMIC DNA]</scope>
    <source>
        <strain evidence="3">ATCC 27064 / DSM 738 / JCM 4710 / NBRC 13307 / NCIMB 12785 / NRRL 3585 / VKM Ac-602</strain>
    </source>
</reference>
<dbReference type="GeneID" id="93730817"/>
<sequence length="147" mass="15271">MAESGAEGAFQAATGDGPARGGPAREAEVRAAFAGLIQIRRLTGAAPAPWERGRMVWAVALALEAAGVPASAVDADGERTETGYRVRASDRPGAVRVEWTGPPGEGARLSADERLRECARVLAEAGWEALLYRGAGGRRFLEVEAGG</sequence>
<accession>E2Q9X4</accession>
<evidence type="ECO:0000256" key="1">
    <source>
        <dbReference type="SAM" id="MobiDB-lite"/>
    </source>
</evidence>
<dbReference type="AlphaFoldDB" id="E2Q9X4"/>
<evidence type="ECO:0000313" key="3">
    <source>
        <dbReference type="Proteomes" id="UP000002357"/>
    </source>
</evidence>
<evidence type="ECO:0000313" key="2">
    <source>
        <dbReference type="EMBL" id="EFG07701.1"/>
    </source>
</evidence>
<protein>
    <submittedName>
        <fullName evidence="2">Uncharacterized protein</fullName>
    </submittedName>
</protein>
<feature type="region of interest" description="Disordered" evidence="1">
    <location>
        <begin position="1"/>
        <end position="25"/>
    </location>
</feature>
<keyword evidence="3" id="KW-1185">Reference proteome</keyword>
<dbReference type="EMBL" id="CM000913">
    <property type="protein sequence ID" value="EFG07701.1"/>
    <property type="molecule type" value="Genomic_DNA"/>
</dbReference>
<dbReference type="Proteomes" id="UP000002357">
    <property type="component" value="Chromosome"/>
</dbReference>
<organism evidence="2 3">
    <name type="scientific">Streptomyces clavuligerus</name>
    <dbReference type="NCBI Taxonomy" id="1901"/>
    <lineage>
        <taxon>Bacteria</taxon>
        <taxon>Bacillati</taxon>
        <taxon>Actinomycetota</taxon>
        <taxon>Actinomycetes</taxon>
        <taxon>Kitasatosporales</taxon>
        <taxon>Streptomycetaceae</taxon>
        <taxon>Streptomyces</taxon>
    </lineage>
</organism>
<proteinExistence type="predicted"/>
<gene>
    <name evidence="2" type="ORF">SCLAV_2629</name>
</gene>